<gene>
    <name evidence="1" type="ORF">NQ317_009610</name>
</gene>
<sequence length="61" mass="6907">MHLSRLSFEAKQNAYTHLGTLVFLYIVELGSKTYCPKETFVLGEQHILRPVTLSFHLASGI</sequence>
<evidence type="ECO:0000313" key="1">
    <source>
        <dbReference type="EMBL" id="KAJ8981238.1"/>
    </source>
</evidence>
<evidence type="ECO:0000313" key="2">
    <source>
        <dbReference type="Proteomes" id="UP001162164"/>
    </source>
</evidence>
<comment type="caution">
    <text evidence="1">The sequence shown here is derived from an EMBL/GenBank/DDBJ whole genome shotgun (WGS) entry which is preliminary data.</text>
</comment>
<dbReference type="Proteomes" id="UP001162164">
    <property type="component" value="Unassembled WGS sequence"/>
</dbReference>
<keyword evidence="2" id="KW-1185">Reference proteome</keyword>
<organism evidence="1 2">
    <name type="scientific">Molorchus minor</name>
    <dbReference type="NCBI Taxonomy" id="1323400"/>
    <lineage>
        <taxon>Eukaryota</taxon>
        <taxon>Metazoa</taxon>
        <taxon>Ecdysozoa</taxon>
        <taxon>Arthropoda</taxon>
        <taxon>Hexapoda</taxon>
        <taxon>Insecta</taxon>
        <taxon>Pterygota</taxon>
        <taxon>Neoptera</taxon>
        <taxon>Endopterygota</taxon>
        <taxon>Coleoptera</taxon>
        <taxon>Polyphaga</taxon>
        <taxon>Cucujiformia</taxon>
        <taxon>Chrysomeloidea</taxon>
        <taxon>Cerambycidae</taxon>
        <taxon>Lamiinae</taxon>
        <taxon>Monochamini</taxon>
        <taxon>Molorchus</taxon>
    </lineage>
</organism>
<dbReference type="EMBL" id="JAPWTJ010000194">
    <property type="protein sequence ID" value="KAJ8981238.1"/>
    <property type="molecule type" value="Genomic_DNA"/>
</dbReference>
<protein>
    <submittedName>
        <fullName evidence="1">Uncharacterized protein</fullName>
    </submittedName>
</protein>
<reference evidence="1" key="1">
    <citation type="journal article" date="2023" name="Insect Mol. Biol.">
        <title>Genome sequencing provides insights into the evolution of gene families encoding plant cell wall-degrading enzymes in longhorned beetles.</title>
        <authorList>
            <person name="Shin N.R."/>
            <person name="Okamura Y."/>
            <person name="Kirsch R."/>
            <person name="Pauchet Y."/>
        </authorList>
    </citation>
    <scope>NUCLEOTIDE SEQUENCE</scope>
    <source>
        <strain evidence="1">MMC_N1</strain>
    </source>
</reference>
<name>A0ABQ9JTA3_9CUCU</name>
<proteinExistence type="predicted"/>
<accession>A0ABQ9JTA3</accession>